<feature type="region of interest" description="Disordered" evidence="1">
    <location>
        <begin position="848"/>
        <end position="870"/>
    </location>
</feature>
<organism evidence="3 4">
    <name type="scientific">Actinia tenebrosa</name>
    <name type="common">Australian red waratah sea anemone</name>
    <dbReference type="NCBI Taxonomy" id="6105"/>
    <lineage>
        <taxon>Eukaryota</taxon>
        <taxon>Metazoa</taxon>
        <taxon>Cnidaria</taxon>
        <taxon>Anthozoa</taxon>
        <taxon>Hexacorallia</taxon>
        <taxon>Actiniaria</taxon>
        <taxon>Actiniidae</taxon>
        <taxon>Actinia</taxon>
    </lineage>
</organism>
<dbReference type="RefSeq" id="XP_031573520.1">
    <property type="nucleotide sequence ID" value="XM_031717660.1"/>
</dbReference>
<dbReference type="Gene3D" id="3.40.50.300">
    <property type="entry name" value="P-loop containing nucleotide triphosphate hydrolases"/>
    <property type="match status" value="1"/>
</dbReference>
<dbReference type="PROSITE" id="PS50828">
    <property type="entry name" value="SMR"/>
    <property type="match status" value="1"/>
</dbReference>
<dbReference type="PANTHER" id="PTHR46535:SF1">
    <property type="entry name" value="NEDD4-BINDING PROTEIN 2"/>
    <property type="match status" value="1"/>
</dbReference>
<dbReference type="GO" id="GO:0004519">
    <property type="term" value="F:endonuclease activity"/>
    <property type="evidence" value="ECO:0007669"/>
    <property type="project" value="TreeGrafter"/>
</dbReference>
<dbReference type="GeneID" id="116307412"/>
<evidence type="ECO:0000256" key="1">
    <source>
        <dbReference type="SAM" id="MobiDB-lite"/>
    </source>
</evidence>
<feature type="region of interest" description="Disordered" evidence="1">
    <location>
        <begin position="487"/>
        <end position="552"/>
    </location>
</feature>
<evidence type="ECO:0000313" key="4">
    <source>
        <dbReference type="RefSeq" id="XP_031573520.1"/>
    </source>
</evidence>
<dbReference type="InParanoid" id="A0A6P8J9I2"/>
<dbReference type="SMART" id="SM00463">
    <property type="entry name" value="SMR"/>
    <property type="match status" value="1"/>
</dbReference>
<reference evidence="4" key="1">
    <citation type="submission" date="2025-08" db="UniProtKB">
        <authorList>
            <consortium name="RefSeq"/>
        </authorList>
    </citation>
    <scope>IDENTIFICATION</scope>
    <source>
        <tissue evidence="4">Tentacle</tissue>
    </source>
</reference>
<feature type="compositionally biased region" description="Basic and acidic residues" evidence="1">
    <location>
        <begin position="705"/>
        <end position="719"/>
    </location>
</feature>
<feature type="region of interest" description="Disordered" evidence="1">
    <location>
        <begin position="48"/>
        <end position="101"/>
    </location>
</feature>
<dbReference type="Pfam" id="PF13671">
    <property type="entry name" value="AAA_33"/>
    <property type="match status" value="1"/>
</dbReference>
<dbReference type="KEGG" id="aten:116307412"/>
<dbReference type="Proteomes" id="UP000515163">
    <property type="component" value="Unplaced"/>
</dbReference>
<feature type="compositionally biased region" description="Polar residues" evidence="1">
    <location>
        <begin position="118"/>
        <end position="132"/>
    </location>
</feature>
<dbReference type="InterPro" id="IPR013899">
    <property type="entry name" value="DUF1771"/>
</dbReference>
<dbReference type="SUPFAM" id="SSF52540">
    <property type="entry name" value="P-loop containing nucleoside triphosphate hydrolases"/>
    <property type="match status" value="1"/>
</dbReference>
<dbReference type="InterPro" id="IPR027417">
    <property type="entry name" value="P-loop_NTPase"/>
</dbReference>
<dbReference type="Pfam" id="PF01713">
    <property type="entry name" value="Smr"/>
    <property type="match status" value="1"/>
</dbReference>
<dbReference type="PANTHER" id="PTHR46535">
    <property type="entry name" value="NEDD4-BINDING PROTEIN 2"/>
    <property type="match status" value="1"/>
</dbReference>
<keyword evidence="3" id="KW-1185">Reference proteome</keyword>
<sequence>MDQNVKSLATLQDVFRGSLDPEVVELIFTESDCVVNDALEKLLSITKPVSSSDNWSPDSENKSSRQNSAASKEDFSPCNDWRTTDRKTSKGKKTTHKASSFRDDKSNSFIIDATETQISVADSSEQNGNSTKEAVEPKDSSYHSTNSTLALHSVQSGIEVTDQPLSNELPPWPDYNPMKSFSGQPCNAYQRFPIPHNFQGQRFTGDTGYFHYVPQNARTYHPRSDLHAPSIRCQSGGFYPGQAFSKHRTRSEGLFLSHGKVLVLLRGLPGSGKTTLAQKLKGDGVILSTDDFFITNERYQFEQNDLAKAHEWNQKRAKDSMQRGVSPIIIDNTNMQAWEMRPYVSMAKRFGYEVMIKEPDTPWKWNTKELLKRNRHNVTLFSIQNMKERYEKDLTVEAILATSWEKLEKDNPKIETCNSNKDETRKHNSECIKPTRVPQEMETLRSHGSRSPIQDIDFSLSELSHADQSLEINKSFSKVSNVNNEGDFEETLLPKPQRTPKRRERASKSLERMQNSEDVKENPNKVLDSKEAKSENARPVSFMSEEEESVDDNVQKSIAGVLNSENTLSLKKEMENTGSSLPINPLITTDESMTVETNTKEFCSENYFAKEITKIESENDTDEETHEKAEHYLAKTNDRYERFKNTGTEKENSLENFKNDLSESELSGFQFLNTCFPDMDIQLLVDVLANKQGDVTKAVESILRHEDNSSEVESRKHDTSNISSPGKNSLKTSSCQKTSAYTALDQGLKPLQGYHFQEFRASKPLPSLKSANYLPHVGQDPGHFQMTLEPAVAIQLLELFGPIDTVSLEGDFSSNDLIVQVDSEFAKLLYNQWQKTIQNNIKEKLSYTEKQPHVSRTVNKEDSSQRLEDSKATDLRQIMDEQMAVEQSRQDQKESRENMAVVLKRQKLYAMFPGVDPLALKELFEANRYELQPTISMVETSCNLQAKPPVFQEKQGNWNSRSHDVDGHGELKTEFQELQDPDYEDFRAEANTHYKLRDECFRKAAFAFSKKQGQLAQFYASQGHMHTEEIRQANRRAAARILEHKNSNGDQNSLDLHGLHVDEALMALEEKLIFSDWPKDRPRYLSVITGRGIHSKQGKAKIKPAVLEYLQRNNYRFEELQPGLLRVFINR</sequence>
<dbReference type="InterPro" id="IPR036063">
    <property type="entry name" value="Smr_dom_sf"/>
</dbReference>
<evidence type="ECO:0000259" key="2">
    <source>
        <dbReference type="PROSITE" id="PS50828"/>
    </source>
</evidence>
<protein>
    <submittedName>
        <fullName evidence="4">NEDD4-binding protein 2-like isoform X1</fullName>
    </submittedName>
</protein>
<accession>A0A6P8J9I2</accession>
<dbReference type="AlphaFoldDB" id="A0A6P8J9I2"/>
<dbReference type="Pfam" id="PF08590">
    <property type="entry name" value="DUF1771"/>
    <property type="match status" value="1"/>
</dbReference>
<evidence type="ECO:0000313" key="3">
    <source>
        <dbReference type="Proteomes" id="UP000515163"/>
    </source>
</evidence>
<dbReference type="Gene3D" id="3.30.1370.110">
    <property type="match status" value="1"/>
</dbReference>
<dbReference type="OrthoDB" id="3231855at2759"/>
<dbReference type="FunCoup" id="A0A6P8J9I2">
    <property type="interactions" value="836"/>
</dbReference>
<feature type="region of interest" description="Disordered" evidence="1">
    <location>
        <begin position="413"/>
        <end position="452"/>
    </location>
</feature>
<dbReference type="InterPro" id="IPR052772">
    <property type="entry name" value="Endo/PolyKinase_Domain-Protein"/>
</dbReference>
<proteinExistence type="predicted"/>
<dbReference type="SUPFAM" id="SSF160443">
    <property type="entry name" value="SMR domain-like"/>
    <property type="match status" value="1"/>
</dbReference>
<gene>
    <name evidence="4" type="primary">LOC116307412</name>
</gene>
<feature type="compositionally biased region" description="Polar residues" evidence="1">
    <location>
        <begin position="720"/>
        <end position="733"/>
    </location>
</feature>
<dbReference type="SMART" id="SM01162">
    <property type="entry name" value="DUF1771"/>
    <property type="match status" value="1"/>
</dbReference>
<feature type="region of interest" description="Disordered" evidence="1">
    <location>
        <begin position="705"/>
        <end position="733"/>
    </location>
</feature>
<dbReference type="GO" id="GO:0005634">
    <property type="term" value="C:nucleus"/>
    <property type="evidence" value="ECO:0007669"/>
    <property type="project" value="TreeGrafter"/>
</dbReference>
<feature type="compositionally biased region" description="Polar residues" evidence="1">
    <location>
        <begin position="48"/>
        <end position="70"/>
    </location>
</feature>
<dbReference type="InterPro" id="IPR002625">
    <property type="entry name" value="Smr_dom"/>
</dbReference>
<name>A0A6P8J9I2_ACTTE</name>
<feature type="compositionally biased region" description="Basic and acidic residues" evidence="1">
    <location>
        <begin position="420"/>
        <end position="430"/>
    </location>
</feature>
<feature type="domain" description="Smr" evidence="2">
    <location>
        <begin position="1054"/>
        <end position="1130"/>
    </location>
</feature>
<dbReference type="CDD" id="cd14279">
    <property type="entry name" value="CUE"/>
    <property type="match status" value="1"/>
</dbReference>
<feature type="region of interest" description="Disordered" evidence="1">
    <location>
        <begin position="118"/>
        <end position="145"/>
    </location>
</feature>
<feature type="compositionally biased region" description="Basic and acidic residues" evidence="1">
    <location>
        <begin position="506"/>
        <end position="536"/>
    </location>
</feature>